<feature type="compositionally biased region" description="Pro residues" evidence="1">
    <location>
        <begin position="62"/>
        <end position="74"/>
    </location>
</feature>
<dbReference type="RefSeq" id="WP_091846396.1">
    <property type="nucleotide sequence ID" value="NZ_FOCM01000008.1"/>
</dbReference>
<proteinExistence type="predicted"/>
<dbReference type="SUPFAM" id="SSF52096">
    <property type="entry name" value="ClpP/crotonase"/>
    <property type="match status" value="1"/>
</dbReference>
<dbReference type="EMBL" id="FOCM01000008">
    <property type="protein sequence ID" value="SEN95994.1"/>
    <property type="molecule type" value="Genomic_DNA"/>
</dbReference>
<evidence type="ECO:0000313" key="3">
    <source>
        <dbReference type="Proteomes" id="UP000199372"/>
    </source>
</evidence>
<feature type="region of interest" description="Disordered" evidence="1">
    <location>
        <begin position="43"/>
        <end position="74"/>
    </location>
</feature>
<evidence type="ECO:0000256" key="1">
    <source>
        <dbReference type="SAM" id="MobiDB-lite"/>
    </source>
</evidence>
<dbReference type="OrthoDB" id="5936191at2"/>
<protein>
    <recommendedName>
        <fullName evidence="4">Clp protease</fullName>
    </recommendedName>
</protein>
<evidence type="ECO:0008006" key="4">
    <source>
        <dbReference type="Google" id="ProtNLM"/>
    </source>
</evidence>
<sequence>MRIGVAGMLKGILGLQLVIGGLLVLGDMAPGMQGLRFAPDAPALDQPVAPGDQTRRYRPADLPRPAPGAPFPPVGDMPARLTVSSVEVDGAAALRLMGRIAAGDADRLTDILATRWEDGAPRRVFLHSPGGSVSDALVLGRFLRAEGVTTMIAAGDVCLSACPYLLAGGETREIDDDGSVGVHQHYFGQNSVQPAFMAVEDIQRGQGQVMGYLVEMGIDPRIMQHALVTPPGEIYILLPEELREYGMIVETDEDAA</sequence>
<dbReference type="Gene3D" id="3.90.226.10">
    <property type="entry name" value="2-enoyl-CoA Hydratase, Chain A, domain 1"/>
    <property type="match status" value="1"/>
</dbReference>
<evidence type="ECO:0000313" key="2">
    <source>
        <dbReference type="EMBL" id="SEN95994.1"/>
    </source>
</evidence>
<organism evidence="2 3">
    <name type="scientific">Palleronia pelagia</name>
    <dbReference type="NCBI Taxonomy" id="387096"/>
    <lineage>
        <taxon>Bacteria</taxon>
        <taxon>Pseudomonadati</taxon>
        <taxon>Pseudomonadota</taxon>
        <taxon>Alphaproteobacteria</taxon>
        <taxon>Rhodobacterales</taxon>
        <taxon>Roseobacteraceae</taxon>
        <taxon>Palleronia</taxon>
    </lineage>
</organism>
<keyword evidence="3" id="KW-1185">Reference proteome</keyword>
<gene>
    <name evidence="2" type="ORF">SAMN04488011_108125</name>
</gene>
<dbReference type="AlphaFoldDB" id="A0A1H8KSY3"/>
<reference evidence="3" key="1">
    <citation type="submission" date="2016-10" db="EMBL/GenBank/DDBJ databases">
        <authorList>
            <person name="Varghese N."/>
            <person name="Submissions S."/>
        </authorList>
    </citation>
    <scope>NUCLEOTIDE SEQUENCE [LARGE SCALE GENOMIC DNA]</scope>
    <source>
        <strain evidence="3">DSM 26893</strain>
    </source>
</reference>
<dbReference type="Proteomes" id="UP000199372">
    <property type="component" value="Unassembled WGS sequence"/>
</dbReference>
<name>A0A1H8KSY3_9RHOB</name>
<accession>A0A1H8KSY3</accession>
<dbReference type="InterPro" id="IPR029045">
    <property type="entry name" value="ClpP/crotonase-like_dom_sf"/>
</dbReference>